<proteinExistence type="inferred from homology"/>
<dbReference type="PANTHER" id="PTHR11895">
    <property type="entry name" value="TRANSAMIDASE"/>
    <property type="match status" value="1"/>
</dbReference>
<feature type="active site" description="Charge relay system" evidence="8">
    <location>
        <position position="153"/>
    </location>
</feature>
<dbReference type="GO" id="GO:0030956">
    <property type="term" value="C:glutamyl-tRNA(Gln) amidotransferase complex"/>
    <property type="evidence" value="ECO:0007669"/>
    <property type="project" value="InterPro"/>
</dbReference>
<keyword evidence="4 8" id="KW-0067">ATP-binding</keyword>
<comment type="subunit">
    <text evidence="8">Heterotrimer of A, B and C subunits.</text>
</comment>
<dbReference type="EC" id="6.3.5.7" evidence="8"/>
<dbReference type="Proteomes" id="UP000007468">
    <property type="component" value="Chromosome"/>
</dbReference>
<dbReference type="NCBIfam" id="TIGR00132">
    <property type="entry name" value="gatA"/>
    <property type="match status" value="1"/>
</dbReference>
<keyword evidence="5 8" id="KW-0648">Protein biosynthesis</keyword>
<dbReference type="GO" id="GO:0005524">
    <property type="term" value="F:ATP binding"/>
    <property type="evidence" value="ECO:0007669"/>
    <property type="project" value="UniProtKB-KW"/>
</dbReference>
<dbReference type="EMBL" id="CP002390">
    <property type="protein sequence ID" value="EFE28563.1"/>
    <property type="molecule type" value="Genomic_DNA"/>
</dbReference>
<name>D6GSC2_FILAD</name>
<dbReference type="SUPFAM" id="SSF75304">
    <property type="entry name" value="Amidase signature (AS) enzymes"/>
    <property type="match status" value="1"/>
</dbReference>
<dbReference type="KEGG" id="faa:HMPREF0389_00479"/>
<evidence type="ECO:0000313" key="11">
    <source>
        <dbReference type="Proteomes" id="UP000007468"/>
    </source>
</evidence>
<dbReference type="eggNOG" id="COG0154">
    <property type="taxonomic scope" value="Bacteria"/>
</dbReference>
<evidence type="ECO:0000256" key="3">
    <source>
        <dbReference type="ARBA" id="ARBA00022741"/>
    </source>
</evidence>
<feature type="domain" description="Amidase" evidence="9">
    <location>
        <begin position="24"/>
        <end position="465"/>
    </location>
</feature>
<comment type="function">
    <text evidence="6 8">Allows the formation of correctly charged Gln-tRNA(Gln) through the transamidation of misacylated Glu-tRNA(Gln) in organisms which lack glutaminyl-tRNA synthetase. The reaction takes place in the presence of glutamine and ATP through an activated gamma-phospho-Glu-tRNA(Gln).</text>
</comment>
<dbReference type="GO" id="GO:0050567">
    <property type="term" value="F:glutaminyl-tRNA synthase (glutamine-hydrolyzing) activity"/>
    <property type="evidence" value="ECO:0007669"/>
    <property type="project" value="UniProtKB-UniRule"/>
</dbReference>
<dbReference type="Pfam" id="PF01425">
    <property type="entry name" value="Amidase"/>
    <property type="match status" value="1"/>
</dbReference>
<dbReference type="InterPro" id="IPR023631">
    <property type="entry name" value="Amidase_dom"/>
</dbReference>
<dbReference type="RefSeq" id="WP_014261833.1">
    <property type="nucleotide sequence ID" value="NC_016630.1"/>
</dbReference>
<gene>
    <name evidence="8 10" type="primary">gatA</name>
    <name evidence="10" type="ordered locus">HMPREF0389_00479</name>
</gene>
<evidence type="ECO:0000256" key="8">
    <source>
        <dbReference type="HAMAP-Rule" id="MF_00120"/>
    </source>
</evidence>
<dbReference type="OrthoDB" id="9811471at2"/>
<evidence type="ECO:0000256" key="1">
    <source>
        <dbReference type="ARBA" id="ARBA00008069"/>
    </source>
</evidence>
<feature type="active site" description="Acyl-ester intermediate" evidence="8">
    <location>
        <position position="177"/>
    </location>
</feature>
<evidence type="ECO:0000256" key="4">
    <source>
        <dbReference type="ARBA" id="ARBA00022840"/>
    </source>
</evidence>
<protein>
    <recommendedName>
        <fullName evidence="8">Glutamyl-tRNA(Gln) amidotransferase subunit A</fullName>
        <shortName evidence="8">Glu-ADT subunit A</shortName>
        <ecNumber evidence="8">6.3.5.7</ecNumber>
    </recommendedName>
</protein>
<dbReference type="GO" id="GO:0006412">
    <property type="term" value="P:translation"/>
    <property type="evidence" value="ECO:0007669"/>
    <property type="project" value="UniProtKB-UniRule"/>
</dbReference>
<dbReference type="HAMAP" id="MF_00120">
    <property type="entry name" value="GatA"/>
    <property type="match status" value="1"/>
</dbReference>
<comment type="catalytic activity">
    <reaction evidence="7 8">
        <text>L-glutamyl-tRNA(Gln) + L-glutamine + ATP + H2O = L-glutaminyl-tRNA(Gln) + L-glutamate + ADP + phosphate + H(+)</text>
        <dbReference type="Rhea" id="RHEA:17521"/>
        <dbReference type="Rhea" id="RHEA-COMP:9681"/>
        <dbReference type="Rhea" id="RHEA-COMP:9684"/>
        <dbReference type="ChEBI" id="CHEBI:15377"/>
        <dbReference type="ChEBI" id="CHEBI:15378"/>
        <dbReference type="ChEBI" id="CHEBI:29985"/>
        <dbReference type="ChEBI" id="CHEBI:30616"/>
        <dbReference type="ChEBI" id="CHEBI:43474"/>
        <dbReference type="ChEBI" id="CHEBI:58359"/>
        <dbReference type="ChEBI" id="CHEBI:78520"/>
        <dbReference type="ChEBI" id="CHEBI:78521"/>
        <dbReference type="ChEBI" id="CHEBI:456216"/>
        <dbReference type="EC" id="6.3.5.7"/>
    </reaction>
</comment>
<dbReference type="InterPro" id="IPR020556">
    <property type="entry name" value="Amidase_CS"/>
</dbReference>
<sequence>MDLKNISIQDANCMLKKGECSVSELLTSSYDRIEKIDEEVKAFITLSKDVSEEQSLVAQKKFEEKTDTLLTGIPYSVKDNISTKGVKTTCASKMLENYIPIYDATVIEKLNTHMPIMVGKVNMDEFAMGGSTEKSAFFPTKNPFDTDYVPGGSSGGSAVSVASGEVLFSLGSDTGGSVRQPASYCGIVGVKPTYGRISRYGLVAFGSSLDQVGILTKNVADSAIVLNAISGKDSMDSTSADIQVDEYLNQLDGNIKGLRIGIIKDLFEDGIDVDVKGAVQNAIEKFEELGAICEIVDLKHIRHSIETYYIIAPSEASSNLSRFDGVKYGYRTENYSDLEEMYINTRSEGFGDEVKRRILLGTFTLSAGYYDAYYQKALKVRTLIKQDFVNAFKKYDLLLSPTAPNVAFRCGEKTNDPLSMYLEDLCTIPVNLAGLPAISIPCGRKGKLPIGLQLIGNYFKEGTMLKAADAFEKNTDYHKMVAELD</sequence>
<dbReference type="STRING" id="546269.HMPREF0389_00479"/>
<dbReference type="PROSITE" id="PS00571">
    <property type="entry name" value="AMIDASES"/>
    <property type="match status" value="1"/>
</dbReference>
<comment type="similarity">
    <text evidence="1 8">Belongs to the amidase family. GatA subfamily.</text>
</comment>
<dbReference type="Gene3D" id="3.90.1300.10">
    <property type="entry name" value="Amidase signature (AS) domain"/>
    <property type="match status" value="1"/>
</dbReference>
<dbReference type="AlphaFoldDB" id="D6GSC2"/>
<evidence type="ECO:0000256" key="5">
    <source>
        <dbReference type="ARBA" id="ARBA00022917"/>
    </source>
</evidence>
<organism evidence="10 11">
    <name type="scientific">Filifactor alocis (strain ATCC 35896 / CCUG 47790 / D40 B5)</name>
    <name type="common">Fusobacterium alocis</name>
    <dbReference type="NCBI Taxonomy" id="546269"/>
    <lineage>
        <taxon>Bacteria</taxon>
        <taxon>Bacillati</taxon>
        <taxon>Bacillota</taxon>
        <taxon>Clostridia</taxon>
        <taxon>Peptostreptococcales</taxon>
        <taxon>Filifactoraceae</taxon>
        <taxon>Filifactor</taxon>
    </lineage>
</organism>
<accession>D6GSC2</accession>
<dbReference type="PATRIC" id="fig|546269.5.peg.172"/>
<evidence type="ECO:0000256" key="6">
    <source>
        <dbReference type="ARBA" id="ARBA00025295"/>
    </source>
</evidence>
<dbReference type="InterPro" id="IPR000120">
    <property type="entry name" value="Amidase"/>
</dbReference>
<dbReference type="InterPro" id="IPR004412">
    <property type="entry name" value="GatA"/>
</dbReference>
<dbReference type="InterPro" id="IPR036928">
    <property type="entry name" value="AS_sf"/>
</dbReference>
<reference evidence="11" key="1">
    <citation type="submission" date="2010-12" db="EMBL/GenBank/DDBJ databases">
        <title>The genome sequence of Filifactor alocis strain ATCC 35896.</title>
        <authorList>
            <consortium name="The Broad Institute Genome Sequencing Platform"/>
            <person name="Ward D."/>
            <person name="Earl A."/>
            <person name="Feldgarden M."/>
            <person name="Young S.K."/>
            <person name="Gargeya S."/>
            <person name="Zeng Q."/>
            <person name="Alvarado L."/>
            <person name="Berlin A."/>
            <person name="Bochicchio J."/>
            <person name="Chapman S.B."/>
            <person name="Chen Z."/>
            <person name="Freedman E."/>
            <person name="Gellesch M."/>
            <person name="Goldberg J."/>
            <person name="Griggs A."/>
            <person name="Gujja S."/>
            <person name="Heilman E."/>
            <person name="Heiman D."/>
            <person name="Howarth C."/>
            <person name="Mehta T."/>
            <person name="Neiman D."/>
            <person name="Pearson M."/>
            <person name="Roberts A."/>
            <person name="Saif S."/>
            <person name="Shea T."/>
            <person name="Shenoy N."/>
            <person name="Sisk P."/>
            <person name="Stolte C."/>
            <person name="Sykes S."/>
            <person name="White J."/>
            <person name="Yandava C."/>
            <person name="Izard J."/>
            <person name="Blanton J.M."/>
            <person name="Baranova O.V."/>
            <person name="Tanner A.C."/>
            <person name="Dewhirst F.E."/>
            <person name="Haas B."/>
            <person name="Nusbaum C."/>
            <person name="Birren B."/>
        </authorList>
    </citation>
    <scope>NUCLEOTIDE SEQUENCE [LARGE SCALE GENOMIC DNA]</scope>
    <source>
        <strain evidence="11">ATCC 35896 / CCUG 47790 / D40 B5</strain>
    </source>
</reference>
<evidence type="ECO:0000259" key="9">
    <source>
        <dbReference type="Pfam" id="PF01425"/>
    </source>
</evidence>
<feature type="active site" description="Charge relay system" evidence="8">
    <location>
        <position position="78"/>
    </location>
</feature>
<keyword evidence="3 8" id="KW-0547">Nucleotide-binding</keyword>
<evidence type="ECO:0000256" key="7">
    <source>
        <dbReference type="ARBA" id="ARBA00047407"/>
    </source>
</evidence>
<evidence type="ECO:0000256" key="2">
    <source>
        <dbReference type="ARBA" id="ARBA00022598"/>
    </source>
</evidence>
<evidence type="ECO:0000313" key="10">
    <source>
        <dbReference type="EMBL" id="EFE28563.1"/>
    </source>
</evidence>
<keyword evidence="11" id="KW-1185">Reference proteome</keyword>
<keyword evidence="2 8" id="KW-0436">Ligase</keyword>
<dbReference type="PANTHER" id="PTHR11895:SF151">
    <property type="entry name" value="GLUTAMYL-TRNA(GLN) AMIDOTRANSFERASE SUBUNIT A"/>
    <property type="match status" value="1"/>
</dbReference>